<reference evidence="1 2" key="1">
    <citation type="journal article" date="2023" name="Life. Sci Alliance">
        <title>Evolutionary insights into 3D genome organization and epigenetic landscape of Vigna mungo.</title>
        <authorList>
            <person name="Junaid A."/>
            <person name="Singh B."/>
            <person name="Bhatia S."/>
        </authorList>
    </citation>
    <scope>NUCLEOTIDE SEQUENCE [LARGE SCALE GENOMIC DNA]</scope>
    <source>
        <strain evidence="1">Urdbean</strain>
    </source>
</reference>
<name>A0AAQ3PBV6_VIGMU</name>
<keyword evidence="2" id="KW-1185">Reference proteome</keyword>
<dbReference type="EMBL" id="CP144700">
    <property type="protein sequence ID" value="WVZ24775.1"/>
    <property type="molecule type" value="Genomic_DNA"/>
</dbReference>
<gene>
    <name evidence="1" type="ORF">V8G54_003319</name>
</gene>
<dbReference type="Proteomes" id="UP001374535">
    <property type="component" value="Chromosome 1"/>
</dbReference>
<proteinExistence type="predicted"/>
<sequence length="128" mass="14178">MKRKPSQLRLLGLNSKTQCKPKITCKKTDPTKKKVVTAVAMDSHLSPTIKTSLQLHITSPRLRRSNKPLDWLDVLPIPSTFTFAFSLSSSTMATIDDSLCKSLADKRDGSKGVWLVLCLAFLEGFGSR</sequence>
<accession>A0AAQ3PBV6</accession>
<dbReference type="AlphaFoldDB" id="A0AAQ3PBV6"/>
<protein>
    <submittedName>
        <fullName evidence="1">Uncharacterized protein</fullName>
    </submittedName>
</protein>
<evidence type="ECO:0000313" key="2">
    <source>
        <dbReference type="Proteomes" id="UP001374535"/>
    </source>
</evidence>
<evidence type="ECO:0000313" key="1">
    <source>
        <dbReference type="EMBL" id="WVZ24775.1"/>
    </source>
</evidence>
<organism evidence="1 2">
    <name type="scientific">Vigna mungo</name>
    <name type="common">Black gram</name>
    <name type="synonym">Phaseolus mungo</name>
    <dbReference type="NCBI Taxonomy" id="3915"/>
    <lineage>
        <taxon>Eukaryota</taxon>
        <taxon>Viridiplantae</taxon>
        <taxon>Streptophyta</taxon>
        <taxon>Embryophyta</taxon>
        <taxon>Tracheophyta</taxon>
        <taxon>Spermatophyta</taxon>
        <taxon>Magnoliopsida</taxon>
        <taxon>eudicotyledons</taxon>
        <taxon>Gunneridae</taxon>
        <taxon>Pentapetalae</taxon>
        <taxon>rosids</taxon>
        <taxon>fabids</taxon>
        <taxon>Fabales</taxon>
        <taxon>Fabaceae</taxon>
        <taxon>Papilionoideae</taxon>
        <taxon>50 kb inversion clade</taxon>
        <taxon>NPAAA clade</taxon>
        <taxon>indigoferoid/millettioid clade</taxon>
        <taxon>Phaseoleae</taxon>
        <taxon>Vigna</taxon>
    </lineage>
</organism>